<gene>
    <name evidence="4" type="ORF">Acr_15g0004930</name>
</gene>
<dbReference type="OrthoDB" id="1713132at2759"/>
<keyword evidence="5" id="KW-1185">Reference proteome</keyword>
<name>A0A7J0FTI9_9ERIC</name>
<keyword evidence="4" id="KW-0647">Proteasome</keyword>
<dbReference type="GO" id="GO:0043161">
    <property type="term" value="P:proteasome-mediated ubiquitin-dependent protein catabolic process"/>
    <property type="evidence" value="ECO:0007669"/>
    <property type="project" value="TreeGrafter"/>
</dbReference>
<evidence type="ECO:0000256" key="3">
    <source>
        <dbReference type="SAM" id="Phobius"/>
    </source>
</evidence>
<dbReference type="AlphaFoldDB" id="A0A7J0FTI9"/>
<feature type="region of interest" description="Disordered" evidence="2">
    <location>
        <begin position="14"/>
        <end position="55"/>
    </location>
</feature>
<dbReference type="Gene3D" id="1.25.10.10">
    <property type="entry name" value="Leucine-rich Repeat Variant"/>
    <property type="match status" value="2"/>
</dbReference>
<dbReference type="InterPro" id="IPR011989">
    <property type="entry name" value="ARM-like"/>
</dbReference>
<evidence type="ECO:0000313" key="5">
    <source>
        <dbReference type="Proteomes" id="UP000585474"/>
    </source>
</evidence>
<keyword evidence="3" id="KW-0812">Transmembrane</keyword>
<keyword evidence="3" id="KW-0472">Membrane</keyword>
<comment type="caution">
    <text evidence="4">The sequence shown here is derived from an EMBL/GenBank/DDBJ whole genome shotgun (WGS) entry which is preliminary data.</text>
</comment>
<protein>
    <submittedName>
        <fullName evidence="4">26S proteasome regulatory complex, non-ATPase subcomplex, Rpn2/Psmd1 subunit</fullName>
    </submittedName>
</protein>
<accession>A0A7J0FTI9</accession>
<dbReference type="EMBL" id="BJWL01000015">
    <property type="protein sequence ID" value="GFZ01884.1"/>
    <property type="molecule type" value="Genomic_DNA"/>
</dbReference>
<dbReference type="GO" id="GO:0008540">
    <property type="term" value="C:proteasome regulatory particle, base subcomplex"/>
    <property type="evidence" value="ECO:0007669"/>
    <property type="project" value="TreeGrafter"/>
</dbReference>
<sequence>MWKICFLGQSLNHREPAQQGSAAPESGQDGNATASEDVQMTEGSQVSNQDVQEADPNEATYAERSVEMRSSVFHSATIYSNAIMQAGTTDWLSRATNWAKFSATAGLGVIHGGHLRQCRSLMAPYLPQTEAGGGGNPYSEGGGLYALCLIHANHYEGIKQFLHDSVRITNVEPLTGAGYSTWRNLDLGLAALGIVDENIFDDVKTLLYTDSAVAGEAAGASEMLAYAHETQHEKIVGGLALVIALTVYGREEEADTLIEQMARILFYVMVAYLPSSYLGGSHPLEFDFTACELETPRIVSLLSESYNPHVRYGASLAVGISCAGALIAMTMVMVQINAASDSRVGAFR</sequence>
<dbReference type="PANTHER" id="PTHR10943">
    <property type="entry name" value="26S PROTEASOME NON-ATPASE REGULATORY SUBUNIT"/>
    <property type="match status" value="1"/>
</dbReference>
<organism evidence="4 5">
    <name type="scientific">Actinidia rufa</name>
    <dbReference type="NCBI Taxonomy" id="165716"/>
    <lineage>
        <taxon>Eukaryota</taxon>
        <taxon>Viridiplantae</taxon>
        <taxon>Streptophyta</taxon>
        <taxon>Embryophyta</taxon>
        <taxon>Tracheophyta</taxon>
        <taxon>Spermatophyta</taxon>
        <taxon>Magnoliopsida</taxon>
        <taxon>eudicotyledons</taxon>
        <taxon>Gunneridae</taxon>
        <taxon>Pentapetalae</taxon>
        <taxon>asterids</taxon>
        <taxon>Ericales</taxon>
        <taxon>Actinidiaceae</taxon>
        <taxon>Actinidia</taxon>
    </lineage>
</organism>
<dbReference type="GO" id="GO:0034515">
    <property type="term" value="C:proteasome storage granule"/>
    <property type="evidence" value="ECO:0007669"/>
    <property type="project" value="TreeGrafter"/>
</dbReference>
<dbReference type="GO" id="GO:0005634">
    <property type="term" value="C:nucleus"/>
    <property type="evidence" value="ECO:0007669"/>
    <property type="project" value="TreeGrafter"/>
</dbReference>
<reference evidence="4 5" key="1">
    <citation type="submission" date="2019-07" db="EMBL/GenBank/DDBJ databases">
        <title>De Novo Assembly of kiwifruit Actinidia rufa.</title>
        <authorList>
            <person name="Sugita-Konishi S."/>
            <person name="Sato K."/>
            <person name="Mori E."/>
            <person name="Abe Y."/>
            <person name="Kisaki G."/>
            <person name="Hamano K."/>
            <person name="Suezawa K."/>
            <person name="Otani M."/>
            <person name="Fukuda T."/>
            <person name="Manabe T."/>
            <person name="Gomi K."/>
            <person name="Tabuchi M."/>
            <person name="Akimitsu K."/>
            <person name="Kataoka I."/>
        </authorList>
    </citation>
    <scope>NUCLEOTIDE SEQUENCE [LARGE SCALE GENOMIC DNA]</scope>
    <source>
        <strain evidence="5">cv. Fuchu</strain>
    </source>
</reference>
<keyword evidence="3" id="KW-1133">Transmembrane helix</keyword>
<proteinExistence type="predicted"/>
<feature type="transmembrane region" description="Helical" evidence="3">
    <location>
        <begin position="312"/>
        <end position="334"/>
    </location>
</feature>
<dbReference type="Proteomes" id="UP000585474">
    <property type="component" value="Unassembled WGS sequence"/>
</dbReference>
<evidence type="ECO:0000256" key="2">
    <source>
        <dbReference type="SAM" id="MobiDB-lite"/>
    </source>
</evidence>
<evidence type="ECO:0000313" key="4">
    <source>
        <dbReference type="EMBL" id="GFZ01884.1"/>
    </source>
</evidence>
<dbReference type="PANTHER" id="PTHR10943:SF2">
    <property type="entry name" value="26S PROTEASOME NON-ATPASE REGULATORY SUBUNIT 1"/>
    <property type="match status" value="1"/>
</dbReference>
<keyword evidence="1" id="KW-0677">Repeat</keyword>
<feature type="compositionally biased region" description="Polar residues" evidence="2">
    <location>
        <begin position="28"/>
        <end position="51"/>
    </location>
</feature>
<evidence type="ECO:0000256" key="1">
    <source>
        <dbReference type="ARBA" id="ARBA00022737"/>
    </source>
</evidence>